<dbReference type="PATRIC" id="fig|1299326.3.peg.6646"/>
<dbReference type="Gene3D" id="3.40.50.720">
    <property type="entry name" value="NAD(P)-binding Rossmann-like Domain"/>
    <property type="match status" value="1"/>
</dbReference>
<comment type="caution">
    <text evidence="2">The sequence shown here is derived from an EMBL/GenBank/DDBJ whole genome shotgun (WGS) entry which is preliminary data.</text>
</comment>
<name>X7XP46_MYCKA</name>
<accession>X7XP46</accession>
<proteinExistence type="predicted"/>
<dbReference type="EMBL" id="JAOA01000041">
    <property type="protein sequence ID" value="ETZ96608.1"/>
    <property type="molecule type" value="Genomic_DNA"/>
</dbReference>
<gene>
    <name evidence="2" type="ORF">I545_6926</name>
</gene>
<evidence type="ECO:0000313" key="3">
    <source>
        <dbReference type="Proteomes" id="UP000020561"/>
    </source>
</evidence>
<organism evidence="2 3">
    <name type="scientific">Mycobacterium kansasii 662</name>
    <dbReference type="NCBI Taxonomy" id="1299326"/>
    <lineage>
        <taxon>Bacteria</taxon>
        <taxon>Bacillati</taxon>
        <taxon>Actinomycetota</taxon>
        <taxon>Actinomycetes</taxon>
        <taxon>Mycobacteriales</taxon>
        <taxon>Mycobacteriaceae</taxon>
        <taxon>Mycobacterium</taxon>
    </lineage>
</organism>
<dbReference type="Proteomes" id="UP000020561">
    <property type="component" value="Unassembled WGS sequence"/>
</dbReference>
<sequence>MILADTTWRVSSTCRTCSPDDAEPGGHRHCTRFVLRAGRRRQPGRRAHYDGLPVEFIAEAIADAGRRDGKGFQTYHVMNPYDDGIGMDRFVDWLVDAGCAIHRIDDYGDWLRRFETALRGCPKSSVTRHYCRCCTTTRSGAAAARVDGSDRPVRAAVQDAKVGPDKDIPHISPQIHREVPQ</sequence>
<reference evidence="2 3" key="1">
    <citation type="submission" date="2013-12" db="EMBL/GenBank/DDBJ databases">
        <authorList>
            <person name="Brown-Elliot B."/>
            <person name="Wallace R."/>
            <person name="Lenaerts A."/>
            <person name="Ordway D."/>
            <person name="DeGroote M.A."/>
            <person name="Parker T."/>
            <person name="Sizemore C."/>
            <person name="Tallon L.J."/>
            <person name="Sadzewicz L.K."/>
            <person name="Sengamalay N."/>
            <person name="Fraser C.M."/>
            <person name="Hine E."/>
            <person name="Shefchek K.A."/>
            <person name="Das S.P."/>
            <person name="Tettelin H."/>
        </authorList>
    </citation>
    <scope>NUCLEOTIDE SEQUENCE [LARGE SCALE GENOMIC DNA]</scope>
    <source>
        <strain evidence="2 3">662</strain>
    </source>
</reference>
<protein>
    <submittedName>
        <fullName evidence="2">Uncharacterized protein</fullName>
    </submittedName>
</protein>
<evidence type="ECO:0000313" key="2">
    <source>
        <dbReference type="EMBL" id="ETZ96608.1"/>
    </source>
</evidence>
<feature type="region of interest" description="Disordered" evidence="1">
    <location>
        <begin position="157"/>
        <end position="181"/>
    </location>
</feature>
<dbReference type="AlphaFoldDB" id="X7XP46"/>
<feature type="compositionally biased region" description="Basic and acidic residues" evidence="1">
    <location>
        <begin position="162"/>
        <end position="181"/>
    </location>
</feature>
<evidence type="ECO:0000256" key="1">
    <source>
        <dbReference type="SAM" id="MobiDB-lite"/>
    </source>
</evidence>